<dbReference type="Gene3D" id="2.60.210.10">
    <property type="entry name" value="Apoptosis, Tumor Necrosis Factor Receptor Associated Protein 2, Chain A"/>
    <property type="match status" value="1"/>
</dbReference>
<dbReference type="CDD" id="cd20104">
    <property type="entry name" value="MBT_PHF20L1-like"/>
    <property type="match status" value="1"/>
</dbReference>
<dbReference type="SMART" id="SM00185">
    <property type="entry name" value="ARM"/>
    <property type="match status" value="5"/>
</dbReference>
<dbReference type="CDD" id="cd00121">
    <property type="entry name" value="MATH"/>
    <property type="match status" value="1"/>
</dbReference>
<feature type="region of interest" description="Disordered" evidence="5">
    <location>
        <begin position="756"/>
        <end position="813"/>
    </location>
</feature>
<reference evidence="7" key="1">
    <citation type="submission" date="2021-01" db="EMBL/GenBank/DDBJ databases">
        <authorList>
            <person name="Corre E."/>
            <person name="Pelletier E."/>
            <person name="Niang G."/>
            <person name="Scheremetjew M."/>
            <person name="Finn R."/>
            <person name="Kale V."/>
            <person name="Holt S."/>
            <person name="Cochrane G."/>
            <person name="Meng A."/>
            <person name="Brown T."/>
            <person name="Cohen L."/>
        </authorList>
    </citation>
    <scope>NUCLEOTIDE SEQUENCE</scope>
    <source>
        <strain evidence="7">CCCM811</strain>
    </source>
</reference>
<dbReference type="SUPFAM" id="SSF54160">
    <property type="entry name" value="Chromo domain-like"/>
    <property type="match status" value="1"/>
</dbReference>
<evidence type="ECO:0000256" key="4">
    <source>
        <dbReference type="PROSITE-ProRule" id="PRU00259"/>
    </source>
</evidence>
<gene>
    <name evidence="7" type="ORF">LGLO00237_LOCUS29129</name>
</gene>
<evidence type="ECO:0000259" key="6">
    <source>
        <dbReference type="PROSITE" id="PS50144"/>
    </source>
</evidence>
<dbReference type="InterPro" id="IPR016024">
    <property type="entry name" value="ARM-type_fold"/>
</dbReference>
<comment type="similarity">
    <text evidence="1">Belongs to the importin alpha family.</text>
</comment>
<accession>A0A7S3ZB30</accession>
<feature type="repeat" description="ARM" evidence="4">
    <location>
        <begin position="276"/>
        <end position="318"/>
    </location>
</feature>
<evidence type="ECO:0000256" key="3">
    <source>
        <dbReference type="ARBA" id="ARBA00022927"/>
    </source>
</evidence>
<dbReference type="PROSITE" id="PS50176">
    <property type="entry name" value="ARM_REPEAT"/>
    <property type="match status" value="2"/>
</dbReference>
<dbReference type="PANTHER" id="PTHR23316">
    <property type="entry name" value="IMPORTIN ALPHA"/>
    <property type="match status" value="1"/>
</dbReference>
<dbReference type="EMBL" id="HBIV01041292">
    <property type="protein sequence ID" value="CAE0677348.1"/>
    <property type="molecule type" value="Transcribed_RNA"/>
</dbReference>
<keyword evidence="2" id="KW-0813">Transport</keyword>
<feature type="compositionally biased region" description="Basic residues" evidence="5">
    <location>
        <begin position="766"/>
        <end position="777"/>
    </location>
</feature>
<dbReference type="InterPro" id="IPR000225">
    <property type="entry name" value="Armadillo"/>
</dbReference>
<feature type="region of interest" description="Disordered" evidence="5">
    <location>
        <begin position="912"/>
        <end position="939"/>
    </location>
</feature>
<organism evidence="7">
    <name type="scientific">Lotharella globosa</name>
    <dbReference type="NCBI Taxonomy" id="91324"/>
    <lineage>
        <taxon>Eukaryota</taxon>
        <taxon>Sar</taxon>
        <taxon>Rhizaria</taxon>
        <taxon>Cercozoa</taxon>
        <taxon>Chlorarachniophyceae</taxon>
        <taxon>Lotharella</taxon>
    </lineage>
</organism>
<feature type="region of interest" description="Disordered" evidence="5">
    <location>
        <begin position="1073"/>
        <end position="1144"/>
    </location>
</feature>
<dbReference type="InterPro" id="IPR016197">
    <property type="entry name" value="Chromo-like_dom_sf"/>
</dbReference>
<proteinExistence type="inferred from homology"/>
<evidence type="ECO:0000313" key="7">
    <source>
        <dbReference type="EMBL" id="CAE0677348.1"/>
    </source>
</evidence>
<feature type="region of interest" description="Disordered" evidence="5">
    <location>
        <begin position="664"/>
        <end position="683"/>
    </location>
</feature>
<dbReference type="AlphaFoldDB" id="A0A7S3ZB30"/>
<keyword evidence="3" id="KW-0653">Protein transport</keyword>
<evidence type="ECO:0000256" key="5">
    <source>
        <dbReference type="SAM" id="MobiDB-lite"/>
    </source>
</evidence>
<sequence>MNRKELAQRVRVMARMLKAKAPRLLRKHMGELETMLSSPKAPVKEVANAGLIPLVAKHLLSSDRKLAASAVHAIASITYKCSTSVMKAGCVSKLVELVCDEDGEIARNAIFALSNLAVDFQGQLLSNNALKQILWRLRQLGEPKNKKCWMLWADAMRLITNLVNITDKDDNCTKDMVKKTLKHKGDRQELIRVLKVSLRGKEQVDVVEDALRGILSLAKLHVCKHCGIPKLLDMEIIPLLTSQFSHSCYKIKKLAVDCIQDVVYNSVLDVSKCRPSPIQPLKELMHNPNQELSTCAALVLSNIACEGEQAIEALKAVGLFEAMVSLLLNPNTSQELKTEAAWFVINVCGSGARRHLEEIVELGAVHGLSRWVLKQQKDTKMVEETVAALRSVCDILLPKPEQIARFHSPASPRQTPITVPTVAPPAVPIPNDANGSEIKLQNMLPENDSLDLVSSYVGAAKILAHFEVSDGMYPSAIETLERIRSVNHAAMELLEGPLAGGSQAWLARLSATQLEGLIEHLSGRRLYDRKDAKTPTGRNAWDLIPGVREAVEETDELVRKEKMVSAMSHAIQSQLQAKLLAHYNQVRLCEREKQLHQQHGSIDWTVDVMHPSNIKQTKLVSNPFDCGDLLCHVLLYPWGNPNRPEAHKTHLSVYVAVLDMDKSSTGNRKNGEEGSNGAAGAEGVPGRFKLTIVNQVDPSKNVSKGGQHTFTELASDRGFAQMIPLKELLQVGKGFIVEGKISIKAEITLSVSHQSNVGALSPLGGRPRKQSKHRPYKARSLTAPPTNPAQPTHPAVLPPGPAPGESWPVPAPDLNPHLTTLVGRSDFVNDNEVIVVPAADRPRVNLKLRAGLRVDCRDEFGMWLEASIIKVLPKQECVHVHYNKWGNKWDQWISTKDEIGRHCFGHFQTCSGPPPPTRAEGGGKCPNPEPGRHHNPHRNHLIQSRQKPPYTENDKVRVYILKPAPRRWVAGTVDKVRHQQVRVRYTVDEKPYQYWFHVEHGEVQKLENSENMDMKDFQLTPTNEKIIKEWRADRVLQWESGGKLATKYPTRELLELWLDAQCLKARQQLFKKQRESLQRDANNANNPANPAPKTSQPSKARRRNRKAKDREAQQIKNASPHPHMVEKPSTSPPTEDVGGDRCKNGDDVFRGIDLETIDFESVALDAEGQCKDSKGRRKGGGKSKKGMNYNGQLDLPKLMAGHRQKAKVLKNLRDKLSKLSEHIAKYRSQV</sequence>
<dbReference type="SUPFAM" id="SSF49599">
    <property type="entry name" value="TRAF domain-like"/>
    <property type="match status" value="1"/>
</dbReference>
<dbReference type="PROSITE" id="PS50144">
    <property type="entry name" value="MATH"/>
    <property type="match status" value="1"/>
</dbReference>
<feature type="domain" description="MATH" evidence="6">
    <location>
        <begin position="599"/>
        <end position="747"/>
    </location>
</feature>
<dbReference type="InterPro" id="IPR008974">
    <property type="entry name" value="TRAF-like"/>
</dbReference>
<dbReference type="Gene3D" id="2.30.30.140">
    <property type="match status" value="1"/>
</dbReference>
<dbReference type="GO" id="GO:0015031">
    <property type="term" value="P:protein transport"/>
    <property type="evidence" value="ECO:0007669"/>
    <property type="project" value="UniProtKB-KW"/>
</dbReference>
<feature type="region of interest" description="Disordered" evidence="5">
    <location>
        <begin position="1170"/>
        <end position="1193"/>
    </location>
</feature>
<dbReference type="Gene3D" id="1.25.10.10">
    <property type="entry name" value="Leucine-rich Repeat Variant"/>
    <property type="match status" value="1"/>
</dbReference>
<feature type="compositionally biased region" description="Low complexity" evidence="5">
    <location>
        <begin position="673"/>
        <end position="682"/>
    </location>
</feature>
<evidence type="ECO:0000256" key="1">
    <source>
        <dbReference type="ARBA" id="ARBA00010394"/>
    </source>
</evidence>
<dbReference type="InterPro" id="IPR011989">
    <property type="entry name" value="ARM-like"/>
</dbReference>
<dbReference type="SUPFAM" id="SSF48371">
    <property type="entry name" value="ARM repeat"/>
    <property type="match status" value="1"/>
</dbReference>
<feature type="repeat" description="ARM" evidence="4">
    <location>
        <begin position="89"/>
        <end position="119"/>
    </location>
</feature>
<name>A0A7S3ZB30_9EUKA</name>
<evidence type="ECO:0000256" key="2">
    <source>
        <dbReference type="ARBA" id="ARBA00022448"/>
    </source>
</evidence>
<dbReference type="InterPro" id="IPR002083">
    <property type="entry name" value="MATH/TRAF_dom"/>
</dbReference>
<feature type="compositionally biased region" description="Low complexity" evidence="5">
    <location>
        <begin position="1081"/>
        <end position="1092"/>
    </location>
</feature>
<feature type="compositionally biased region" description="Basic residues" evidence="5">
    <location>
        <begin position="1174"/>
        <end position="1185"/>
    </location>
</feature>
<protein>
    <recommendedName>
        <fullName evidence="6">MATH domain-containing protein</fullName>
    </recommendedName>
</protein>